<keyword evidence="1" id="KW-0472">Membrane</keyword>
<reference evidence="2 3" key="2">
    <citation type="submission" date="2017-10" db="EMBL/GenBank/DDBJ databases">
        <authorList>
            <person name="Banno H."/>
            <person name="Chua N.-H."/>
        </authorList>
    </citation>
    <scope>NUCLEOTIDE SEQUENCE [LARGE SCALE GENOMIC DNA]</scope>
    <source>
        <strain evidence="2 3">JK626</strain>
    </source>
</reference>
<reference evidence="2 3" key="1">
    <citation type="submission" date="2017-10" db="EMBL/GenBank/DDBJ databases">
        <title>Resolving the taxonomy of Roseburia spp., Eubacterium rectale and Agathobacter spp. through phylogenomic analysis.</title>
        <authorList>
            <person name="Sheridan P.O."/>
            <person name="Walker A.W."/>
            <person name="Duncan S.H."/>
            <person name="Scott K.P."/>
            <person name="Toole P.W.O."/>
            <person name="Luis P."/>
            <person name="Flint H.J."/>
        </authorList>
    </citation>
    <scope>NUCLEOTIDE SEQUENCE [LARGE SCALE GENOMIC DNA]</scope>
    <source>
        <strain evidence="2 3">JK626</strain>
    </source>
</reference>
<evidence type="ECO:0000256" key="1">
    <source>
        <dbReference type="SAM" id="Phobius"/>
    </source>
</evidence>
<dbReference type="Pfam" id="PF10688">
    <property type="entry name" value="Imp-YgjV"/>
    <property type="match status" value="1"/>
</dbReference>
<protein>
    <recommendedName>
        <fullName evidence="4">Inner membrane protein</fullName>
    </recommendedName>
</protein>
<evidence type="ECO:0000313" key="3">
    <source>
        <dbReference type="Proteomes" id="UP000225889"/>
    </source>
</evidence>
<dbReference type="Proteomes" id="UP000225889">
    <property type="component" value="Unassembled WGS sequence"/>
</dbReference>
<accession>A0A2G3DWI8</accession>
<comment type="caution">
    <text evidence="2">The sequence shown here is derived from an EMBL/GenBank/DDBJ whole genome shotgun (WGS) entry which is preliminary data.</text>
</comment>
<keyword evidence="1" id="KW-1133">Transmembrane helix</keyword>
<feature type="transmembrane region" description="Helical" evidence="1">
    <location>
        <begin position="78"/>
        <end position="97"/>
    </location>
</feature>
<name>A0A2G3DWI8_9FIRM</name>
<feature type="transmembrane region" description="Helical" evidence="1">
    <location>
        <begin position="142"/>
        <end position="162"/>
    </location>
</feature>
<proteinExistence type="predicted"/>
<dbReference type="EMBL" id="PDYF01000011">
    <property type="protein sequence ID" value="PHU35263.1"/>
    <property type="molecule type" value="Genomic_DNA"/>
</dbReference>
<feature type="transmembrane region" description="Helical" evidence="1">
    <location>
        <begin position="6"/>
        <end position="24"/>
    </location>
</feature>
<gene>
    <name evidence="2" type="ORF">CSX01_08020</name>
</gene>
<keyword evidence="1" id="KW-0812">Transmembrane</keyword>
<dbReference type="InterPro" id="IPR019629">
    <property type="entry name" value="Uncharacterised_HI1736/YgjV"/>
</dbReference>
<sequence>MNYILIGRIFSVLACILMVVIGYIRHKRTVLLAQNVQLILFTISYAFLGGMAAVVSNIVSLIRNLICLKWNLNTPLKIFFIGFQGVFTYFTTQNTWVDWLPFLAATALTVTLSSKKDLVIKLGCIGSTLCFGIYDFNLRNWLVFSFDVFTFISSWIGVYRILYSSRHADH</sequence>
<feature type="transmembrane region" description="Helical" evidence="1">
    <location>
        <begin position="36"/>
        <end position="58"/>
    </location>
</feature>
<dbReference type="RefSeq" id="WP_099391993.1">
    <property type="nucleotide sequence ID" value="NZ_PDYF01000011.1"/>
</dbReference>
<evidence type="ECO:0008006" key="4">
    <source>
        <dbReference type="Google" id="ProtNLM"/>
    </source>
</evidence>
<dbReference type="AlphaFoldDB" id="A0A2G3DWI8"/>
<evidence type="ECO:0000313" key="2">
    <source>
        <dbReference type="EMBL" id="PHU35263.1"/>
    </source>
</evidence>
<organism evidence="2 3">
    <name type="scientific">Pseudobutyrivibrio ruminis</name>
    <dbReference type="NCBI Taxonomy" id="46206"/>
    <lineage>
        <taxon>Bacteria</taxon>
        <taxon>Bacillati</taxon>
        <taxon>Bacillota</taxon>
        <taxon>Clostridia</taxon>
        <taxon>Lachnospirales</taxon>
        <taxon>Lachnospiraceae</taxon>
        <taxon>Pseudobutyrivibrio</taxon>
    </lineage>
</organism>